<dbReference type="SMART" id="SM00987">
    <property type="entry name" value="UreE_C"/>
    <property type="match status" value="1"/>
</dbReference>
<organism evidence="11 12">
    <name type="scientific">Candidatus Marsarchaeota G1 archaeon OSP_D</name>
    <dbReference type="NCBI Taxonomy" id="1978155"/>
    <lineage>
        <taxon>Archaea</taxon>
        <taxon>Candidatus Marsarchaeota</taxon>
        <taxon>Candidatus Marsarchaeota group 1</taxon>
    </lineage>
</organism>
<dbReference type="AlphaFoldDB" id="A0A2R6ABT4"/>
<reference evidence="11 12" key="1">
    <citation type="submission" date="2017-04" db="EMBL/GenBank/DDBJ databases">
        <title>Novel microbial lineages endemic to geothermal iron-oxide mats fill important gaps in the evolutionary history of Archaea.</title>
        <authorList>
            <person name="Jay Z.J."/>
            <person name="Beam J.P."/>
            <person name="Dlakic M."/>
            <person name="Rusch D.B."/>
            <person name="Kozubal M.A."/>
            <person name="Inskeep W.P."/>
        </authorList>
    </citation>
    <scope>NUCLEOTIDE SEQUENCE [LARGE SCALE GENOMIC DNA]</scope>
    <source>
        <strain evidence="11">OSP_D</strain>
    </source>
</reference>
<evidence type="ECO:0000256" key="3">
    <source>
        <dbReference type="ARBA" id="ARBA00022763"/>
    </source>
</evidence>
<dbReference type="GO" id="GO:0046872">
    <property type="term" value="F:metal ion binding"/>
    <property type="evidence" value="ECO:0007669"/>
    <property type="project" value="UniProtKB-KW"/>
</dbReference>
<dbReference type="InterPro" id="IPR036895">
    <property type="entry name" value="Uracil-DNA_glycosylase-like_sf"/>
</dbReference>
<evidence type="ECO:0000256" key="5">
    <source>
        <dbReference type="ARBA" id="ARBA00023004"/>
    </source>
</evidence>
<keyword evidence="7" id="KW-0234">DNA repair</keyword>
<dbReference type="SUPFAM" id="SSF52141">
    <property type="entry name" value="Uracil-DNA glycosylase-like"/>
    <property type="match status" value="1"/>
</dbReference>
<feature type="domain" description="Uracil-DNA glycosylase-like" evidence="10">
    <location>
        <begin position="46"/>
        <end position="209"/>
    </location>
</feature>
<dbReference type="PANTHER" id="PTHR33693:SF3">
    <property type="entry name" value="TYPE-5 URACIL-DNA GLYCOSYLASE"/>
    <property type="match status" value="1"/>
</dbReference>
<evidence type="ECO:0000256" key="8">
    <source>
        <dbReference type="ARBA" id="ARBA00023779"/>
    </source>
</evidence>
<dbReference type="PANTHER" id="PTHR33693">
    <property type="entry name" value="TYPE-5 URACIL-DNA GLYCOSYLASE"/>
    <property type="match status" value="1"/>
</dbReference>
<evidence type="ECO:0000256" key="2">
    <source>
        <dbReference type="ARBA" id="ARBA00022723"/>
    </source>
</evidence>
<dbReference type="Proteomes" id="UP000240880">
    <property type="component" value="Unassembled WGS sequence"/>
</dbReference>
<evidence type="ECO:0000256" key="9">
    <source>
        <dbReference type="ARBA" id="ARBA00023887"/>
    </source>
</evidence>
<gene>
    <name evidence="11" type="ORF">B9Q01_03205</name>
</gene>
<keyword evidence="4" id="KW-0378">Hydrolase</keyword>
<evidence type="ECO:0000313" key="12">
    <source>
        <dbReference type="Proteomes" id="UP000240880"/>
    </source>
</evidence>
<evidence type="ECO:0000256" key="4">
    <source>
        <dbReference type="ARBA" id="ARBA00022801"/>
    </source>
</evidence>
<dbReference type="GO" id="GO:0006284">
    <property type="term" value="P:base-excision repair"/>
    <property type="evidence" value="ECO:0007669"/>
    <property type="project" value="InterPro"/>
</dbReference>
<dbReference type="SMART" id="SM00986">
    <property type="entry name" value="UDG"/>
    <property type="match status" value="1"/>
</dbReference>
<dbReference type="CDD" id="cd10031">
    <property type="entry name" value="UDG-F5_TTUDGB_like"/>
    <property type="match status" value="1"/>
</dbReference>
<protein>
    <recommendedName>
        <fullName evidence="9">Type-5 uracil-DNA glycosylase</fullName>
    </recommendedName>
</protein>
<dbReference type="InterPro" id="IPR005122">
    <property type="entry name" value="Uracil-DNA_glycosylase-like"/>
</dbReference>
<keyword evidence="1" id="KW-0004">4Fe-4S</keyword>
<evidence type="ECO:0000256" key="6">
    <source>
        <dbReference type="ARBA" id="ARBA00023014"/>
    </source>
</evidence>
<evidence type="ECO:0000259" key="10">
    <source>
        <dbReference type="SMART" id="SM00986"/>
    </source>
</evidence>
<evidence type="ECO:0000313" key="11">
    <source>
        <dbReference type="EMBL" id="PSN83871.1"/>
    </source>
</evidence>
<sequence>MQELERLREEIIRCEKCARLVEYRKRVAQLKVKRYANWDYWGKPLPGFGDFSAEILVVGLAPAAHGGNRTGRMFTGDASGDFLISSLFRCGLANQPQSISRDDGLVLRHVYISAALRCPPPANKPLKEELENCFTYLVKEYNLLPNVKVLVALGAIAFYTCVKLLQAPNERFEHGKILKAKKTLIASYHPSRRNTQTGLLKPEMLDAIFEKAKAIAGIDVVEV</sequence>
<dbReference type="InterPro" id="IPR044147">
    <property type="entry name" value="UdgB-like"/>
</dbReference>
<dbReference type="EMBL" id="NEXC01000013">
    <property type="protein sequence ID" value="PSN83871.1"/>
    <property type="molecule type" value="Genomic_DNA"/>
</dbReference>
<dbReference type="GO" id="GO:0004844">
    <property type="term" value="F:uracil DNA N-glycosylase activity"/>
    <property type="evidence" value="ECO:0007669"/>
    <property type="project" value="InterPro"/>
</dbReference>
<dbReference type="Gene3D" id="3.40.470.10">
    <property type="entry name" value="Uracil-DNA glycosylase-like domain"/>
    <property type="match status" value="1"/>
</dbReference>
<name>A0A2R6ABT4_9ARCH</name>
<keyword evidence="3" id="KW-0227">DNA damage</keyword>
<evidence type="ECO:0000256" key="7">
    <source>
        <dbReference type="ARBA" id="ARBA00023204"/>
    </source>
</evidence>
<dbReference type="GO" id="GO:0033958">
    <property type="term" value="F:DNA-deoxyinosine glycosylase activity"/>
    <property type="evidence" value="ECO:0007669"/>
    <property type="project" value="InterPro"/>
</dbReference>
<dbReference type="GO" id="GO:0051539">
    <property type="term" value="F:4 iron, 4 sulfur cluster binding"/>
    <property type="evidence" value="ECO:0007669"/>
    <property type="project" value="UniProtKB-KW"/>
</dbReference>
<keyword evidence="6" id="KW-0411">Iron-sulfur</keyword>
<accession>A0A2R6ABT4</accession>
<evidence type="ECO:0000256" key="1">
    <source>
        <dbReference type="ARBA" id="ARBA00022485"/>
    </source>
</evidence>
<dbReference type="InterPro" id="IPR051536">
    <property type="entry name" value="UDG_Type-4/5"/>
</dbReference>
<proteinExistence type="inferred from homology"/>
<comment type="caution">
    <text evidence="11">The sequence shown here is derived from an EMBL/GenBank/DDBJ whole genome shotgun (WGS) entry which is preliminary data.</text>
</comment>
<dbReference type="Pfam" id="PF03167">
    <property type="entry name" value="UDG"/>
    <property type="match status" value="1"/>
</dbReference>
<keyword evidence="5" id="KW-0408">Iron</keyword>
<comment type="similarity">
    <text evidence="8">Belongs to the uracil-DNA glycosylase (UDG) superfamily. Type 5 (UDGb) family.</text>
</comment>
<keyword evidence="2" id="KW-0479">Metal-binding</keyword>